<feature type="compositionally biased region" description="Basic residues" evidence="1">
    <location>
        <begin position="262"/>
        <end position="279"/>
    </location>
</feature>
<evidence type="ECO:0000259" key="2">
    <source>
        <dbReference type="Pfam" id="PF14111"/>
    </source>
</evidence>
<evidence type="ECO:0000313" key="5">
    <source>
        <dbReference type="Proteomes" id="UP000030711"/>
    </source>
</evidence>
<feature type="region of interest" description="Disordered" evidence="1">
    <location>
        <begin position="238"/>
        <end position="279"/>
    </location>
</feature>
<dbReference type="InterPro" id="IPR040256">
    <property type="entry name" value="At4g02000-like"/>
</dbReference>
<evidence type="ECO:0000313" key="3">
    <source>
        <dbReference type="EMBL" id="KAK2631992.1"/>
    </source>
</evidence>
<feature type="domain" description="DUF4283" evidence="2">
    <location>
        <begin position="42"/>
        <end position="114"/>
    </location>
</feature>
<protein>
    <recommendedName>
        <fullName evidence="2">DUF4283 domain-containing protein</fullName>
    </recommendedName>
</protein>
<dbReference type="STRING" id="71139.A0A058ZRG2"/>
<reference evidence="3" key="2">
    <citation type="journal article" date="2014" name="Nature">
        <title>The genome of Eucalyptus grandis.</title>
        <authorList>
            <person name="Myburg A.A."/>
            <person name="Grattapaglia D."/>
            <person name="Tuskan G.A."/>
            <person name="Hellsten U."/>
            <person name="Hayes R.D."/>
            <person name="Grimwood J."/>
            <person name="Jenkins J."/>
            <person name="Lindquist E."/>
            <person name="Tice H."/>
            <person name="Bauer D."/>
            <person name="Goodstein D.M."/>
            <person name="Dubchak I."/>
            <person name="Poliakov A."/>
            <person name="Mizrachi E."/>
            <person name="Kullan A.R."/>
            <person name="Hussey S.G."/>
            <person name="Pinard D."/>
            <person name="van der Merwe K."/>
            <person name="Singh P."/>
            <person name="van Jaarsveld I."/>
            <person name="Silva-Junior O.B."/>
            <person name="Togawa R.C."/>
            <person name="Pappas M.R."/>
            <person name="Faria D.A."/>
            <person name="Sansaloni C.P."/>
            <person name="Petroli C.D."/>
            <person name="Yang X."/>
            <person name="Ranjan P."/>
            <person name="Tschaplinski T.J."/>
            <person name="Ye C.Y."/>
            <person name="Li T."/>
            <person name="Sterck L."/>
            <person name="Vanneste K."/>
            <person name="Murat F."/>
            <person name="Soler M."/>
            <person name="Clemente H.S."/>
            <person name="Saidi N."/>
            <person name="Cassan-Wang H."/>
            <person name="Dunand C."/>
            <person name="Hefer C.A."/>
            <person name="Bornberg-Bauer E."/>
            <person name="Kersting A.R."/>
            <person name="Vining K."/>
            <person name="Amarasinghe V."/>
            <person name="Ranik M."/>
            <person name="Naithani S."/>
            <person name="Elser J."/>
            <person name="Boyd A.E."/>
            <person name="Liston A."/>
            <person name="Spatafora J.W."/>
            <person name="Dharmwardhana P."/>
            <person name="Raja R."/>
            <person name="Sullivan C."/>
            <person name="Romanel E."/>
            <person name="Alves-Ferreira M."/>
            <person name="Kulheim C."/>
            <person name="Foley W."/>
            <person name="Carocha V."/>
            <person name="Paiva J."/>
            <person name="Kudrna D."/>
            <person name="Brommonschenkel S.H."/>
            <person name="Pasquali G."/>
            <person name="Byrne M."/>
            <person name="Rigault P."/>
            <person name="Tibbits J."/>
            <person name="Spokevicius A."/>
            <person name="Jones R.C."/>
            <person name="Steane D.A."/>
            <person name="Vaillancourt R.E."/>
            <person name="Potts B.M."/>
            <person name="Joubert F."/>
            <person name="Barry K."/>
            <person name="Pappas G.J."/>
            <person name="Strauss S.H."/>
            <person name="Jaiswal P."/>
            <person name="Grima-Pettenati J."/>
            <person name="Salse J."/>
            <person name="Van de Peer Y."/>
            <person name="Rokhsar D.S."/>
            <person name="Schmutz J."/>
        </authorList>
    </citation>
    <scope>NUCLEOTIDE SEQUENCE</scope>
    <source>
        <tissue evidence="3">Leaf extractions</tissue>
    </source>
</reference>
<dbReference type="PANTHER" id="PTHR31286">
    <property type="entry name" value="GLYCINE-RICH CELL WALL STRUCTURAL PROTEIN 1.8-LIKE"/>
    <property type="match status" value="1"/>
</dbReference>
<dbReference type="EMBL" id="MU848865">
    <property type="protein sequence ID" value="KAK2631992.1"/>
    <property type="molecule type" value="Genomic_DNA"/>
</dbReference>
<keyword evidence="5" id="KW-1185">Reference proteome</keyword>
<proteinExistence type="predicted"/>
<organism evidence="4">
    <name type="scientific">Eucalyptus grandis</name>
    <name type="common">Flooded gum</name>
    <dbReference type="NCBI Taxonomy" id="71139"/>
    <lineage>
        <taxon>Eukaryota</taxon>
        <taxon>Viridiplantae</taxon>
        <taxon>Streptophyta</taxon>
        <taxon>Embryophyta</taxon>
        <taxon>Tracheophyta</taxon>
        <taxon>Spermatophyta</taxon>
        <taxon>Magnoliopsida</taxon>
        <taxon>eudicotyledons</taxon>
        <taxon>Gunneridae</taxon>
        <taxon>Pentapetalae</taxon>
        <taxon>rosids</taxon>
        <taxon>malvids</taxon>
        <taxon>Myrtales</taxon>
        <taxon>Myrtaceae</taxon>
        <taxon>Myrtoideae</taxon>
        <taxon>Eucalypteae</taxon>
        <taxon>Eucalyptus</taxon>
    </lineage>
</organism>
<name>A0A058ZRG2_EUCGR</name>
<dbReference type="FunCoup" id="A0A058ZRG2">
    <property type="interactions" value="4"/>
</dbReference>
<dbReference type="PANTHER" id="PTHR31286:SF99">
    <property type="entry name" value="DUF4283 DOMAIN-CONTAINING PROTEIN"/>
    <property type="match status" value="1"/>
</dbReference>
<dbReference type="EMBL" id="KK199382">
    <property type="protein sequence ID" value="KCW44372.1"/>
    <property type="molecule type" value="Genomic_DNA"/>
</dbReference>
<gene>
    <name evidence="4" type="ORF">EUGRSUZ_L02151</name>
</gene>
<dbReference type="Gramene" id="KCW44372">
    <property type="protein sequence ID" value="KCW44372"/>
    <property type="gene ID" value="EUGRSUZ_L02151"/>
</dbReference>
<dbReference type="Proteomes" id="UP000030711">
    <property type="component" value="Unassembled WGS sequence"/>
</dbReference>
<dbReference type="AlphaFoldDB" id="A0A058ZRG2"/>
<accession>A0A058ZRG2</accession>
<dbReference type="Pfam" id="PF14111">
    <property type="entry name" value="DUF4283"/>
    <property type="match status" value="1"/>
</dbReference>
<dbReference type="InParanoid" id="A0A058ZRG2"/>
<dbReference type="InterPro" id="IPR025558">
    <property type="entry name" value="DUF4283"/>
</dbReference>
<reference evidence="4" key="1">
    <citation type="submission" date="2013-07" db="EMBL/GenBank/DDBJ databases">
        <title>The genome of Eucalyptus grandis.</title>
        <authorList>
            <person name="Schmutz J."/>
            <person name="Hayes R."/>
            <person name="Myburg A."/>
            <person name="Tuskan G."/>
            <person name="Grattapaglia D."/>
            <person name="Rokhsar D.S."/>
        </authorList>
    </citation>
    <scope>NUCLEOTIDE SEQUENCE</scope>
    <source>
        <tissue evidence="4">Leaf extractions</tissue>
    </source>
</reference>
<reference evidence="3" key="3">
    <citation type="submission" date="2023-04" db="EMBL/GenBank/DDBJ databases">
        <title>WGS assembly of Eucalyptus grandis.</title>
        <authorList>
            <person name="Myburg A."/>
            <person name="Grattapaglia D."/>
            <person name="Tuskan G."/>
            <person name="Hellsten U."/>
            <person name="Hayes R."/>
            <person name="Grimwood J."/>
            <person name="Jenkins J."/>
            <person name="Lindquist E."/>
            <person name="Tice H."/>
            <person name="Bauer D."/>
            <person name="Goodstein D."/>
            <person name="Dubchak I."/>
            <person name="Poliakov A."/>
            <person name="Mizrachi E."/>
            <person name="Kullan A."/>
            <person name="Hussey S."/>
            <person name="Pinard D."/>
            <person name="Van D."/>
            <person name="Singh P."/>
            <person name="Van J."/>
            <person name="Silva-Junior O."/>
            <person name="Togawa R."/>
            <person name="Pappas M."/>
            <person name="Faria D."/>
            <person name="Sansaloni C."/>
            <person name="Petroli C."/>
            <person name="Yang X."/>
            <person name="Ranjan P."/>
            <person name="Tschaplinski T."/>
            <person name="Ye C."/>
            <person name="Li T."/>
            <person name="Sterck L."/>
            <person name="Vanneste K."/>
            <person name="Murat F."/>
            <person name="Soler M."/>
            <person name="Clemente H."/>
            <person name="Saidi N."/>
            <person name="Cassan-Wang H."/>
            <person name="Dunand C."/>
            <person name="Hefer C."/>
            <person name="Bornberg-Bauer E."/>
            <person name="Kersting A."/>
            <person name="Vining K."/>
            <person name="Amarasinghe V."/>
            <person name="Ranik M."/>
            <person name="Naithani S."/>
            <person name="Elser J."/>
            <person name="Boyd A."/>
            <person name="Liston A."/>
            <person name="Spatafora J."/>
            <person name="Dharmwardhana P."/>
            <person name="Raja R."/>
            <person name="Sullivan C."/>
            <person name="Romanel E."/>
            <person name="Alves-Ferreira M."/>
            <person name="Kulheim C."/>
            <person name="Foley W."/>
            <person name="Carocha V."/>
            <person name="Paiva J."/>
            <person name="Kudrna D."/>
            <person name="Brommonschenkel S."/>
            <person name="Pasquali G."/>
            <person name="Byrne M."/>
            <person name="Rigault P."/>
            <person name="Tibbits J."/>
            <person name="Spokevicius A."/>
            <person name="Jones R."/>
            <person name="Steane D."/>
            <person name="Vaillancourt R."/>
            <person name="Potts B."/>
            <person name="Joubert F."/>
            <person name="Barry K."/>
            <person name="Pappas G."/>
            <person name="Strauss S."/>
            <person name="Jaiswal P."/>
            <person name="Grima-Pettenati J."/>
            <person name="Salse J."/>
            <person name="Van D."/>
            <person name="Rokhsar D."/>
            <person name="Schmutz J."/>
        </authorList>
    </citation>
    <scope>NUCLEOTIDE SEQUENCE</scope>
    <source>
        <tissue evidence="3">Leaf extractions</tissue>
    </source>
</reference>
<evidence type="ECO:0000313" key="4">
    <source>
        <dbReference type="EMBL" id="KCW44372.1"/>
    </source>
</evidence>
<feature type="region of interest" description="Disordered" evidence="1">
    <location>
        <begin position="296"/>
        <end position="331"/>
    </location>
</feature>
<sequence>MADREENHLRLAALCHRMGDLWSEDDITDLGEEIPEEAKQQSDLTLYGKLYSKPNANFQALSNTMKRAWKVDSVKCEQIEPGYFSFIFPSSEEKRRVLETGPWSFMSNLLVLKEGDPNIPEHCYEFMHYAFWVHFIGLPRARVNEGAIRLLASRLGKVEEIKIEARGTNTRKNGKAKVLLNLSSPLKTDPLATEEEVVMETPTEVLEKRIEITMEDQLALAIVPIQAEKIEKMSITRRHNAEQQQAPPLYQAGIETSSQNSKKGKATYKAPAAKKTKGRTHGPWWLALISHQSKDKTTKLELSRAGQPLDSPALQSPSGSREAQLGVPHGN</sequence>
<reference evidence="3" key="4">
    <citation type="submission" date="2023-07" db="EMBL/GenBank/DDBJ databases">
        <authorList>
            <person name="Myburg A.A."/>
            <person name="Grattapaglia D."/>
            <person name="Tuskan G.A."/>
            <person name="Hellsten U."/>
            <person name="Hayes R.D."/>
            <person name="Grimwood J."/>
            <person name="Jenkins J."/>
            <person name="Lindquist E."/>
            <person name="Tice H."/>
            <person name="Bauer D."/>
            <person name="Goodstein D.M."/>
            <person name="Dubchak I."/>
            <person name="Poliakov A."/>
            <person name="Mizrachi E."/>
            <person name="Kullan A.R."/>
            <person name="Hussey S.G."/>
            <person name="Pinard D."/>
            <person name="Van D.M."/>
            <person name="Singh P."/>
            <person name="Van J.I."/>
            <person name="Silva-Junior O.B."/>
            <person name="Togawa R.C."/>
            <person name="Pappas M.R."/>
            <person name="Faria D.A."/>
            <person name="Sansaloni C.P."/>
            <person name="Petroli C.D."/>
            <person name="Yang X."/>
            <person name="Ranjan P."/>
            <person name="Tschaplinski T.J."/>
            <person name="Ye C.Y."/>
            <person name="Li T."/>
            <person name="Sterck L."/>
            <person name="Vanneste K."/>
            <person name="Murat F."/>
            <person name="Soler M."/>
            <person name="Clemente H.S."/>
            <person name="Saidi N."/>
            <person name="Cassan-Wang H."/>
            <person name="Dunand C."/>
            <person name="Hefer C.A."/>
            <person name="Bornberg-Bauer E."/>
            <person name="Kersting A.R."/>
            <person name="Vining K."/>
            <person name="Amarasinghe V."/>
            <person name="Ranik M."/>
            <person name="Naithani S."/>
            <person name="Elser J."/>
            <person name="Boyd A.E."/>
            <person name="Liston A."/>
            <person name="Spatafora J.W."/>
            <person name="Dharmwardhana P."/>
            <person name="Raja R."/>
            <person name="Sullivan C."/>
            <person name="Romanel E."/>
            <person name="Alves-Ferreira M."/>
            <person name="Kulheim C."/>
            <person name="Foley W."/>
            <person name="Carocha V."/>
            <person name="Paiva J."/>
            <person name="Kudrna D."/>
            <person name="Brommonschenkel S.H."/>
            <person name="Pasquali G."/>
            <person name="Byrne M."/>
            <person name="Rigault P."/>
            <person name="Tibbits J."/>
            <person name="Spokevicius A."/>
            <person name="Jones R.C."/>
            <person name="Steane D.A."/>
            <person name="Vaillancourt R.E."/>
            <person name="Potts B.M."/>
            <person name="Joubert F."/>
            <person name="Barry K."/>
            <person name="Pappas G.J."/>
            <person name="Strauss S.H."/>
            <person name="Jaiswal P."/>
            <person name="Grima-Pettenati J."/>
            <person name="Salse J."/>
            <person name="Van D.P."/>
            <person name="Rokhsar D.S."/>
            <person name="Schmutz J."/>
        </authorList>
    </citation>
    <scope>NUCLEOTIDE SEQUENCE</scope>
    <source>
        <tissue evidence="3">Leaf extractions</tissue>
    </source>
</reference>
<evidence type="ECO:0000256" key="1">
    <source>
        <dbReference type="SAM" id="MobiDB-lite"/>
    </source>
</evidence>